<feature type="region of interest" description="Disordered" evidence="1">
    <location>
        <begin position="225"/>
        <end position="354"/>
    </location>
</feature>
<proteinExistence type="predicted"/>
<feature type="region of interest" description="Disordered" evidence="1">
    <location>
        <begin position="124"/>
        <end position="179"/>
    </location>
</feature>
<feature type="compositionally biased region" description="Low complexity" evidence="1">
    <location>
        <begin position="276"/>
        <end position="293"/>
    </location>
</feature>
<dbReference type="InterPro" id="IPR036533">
    <property type="entry name" value="BAG_dom_sf"/>
</dbReference>
<dbReference type="GO" id="GO:0051087">
    <property type="term" value="F:protein-folding chaperone binding"/>
    <property type="evidence" value="ECO:0007669"/>
    <property type="project" value="InterPro"/>
</dbReference>
<gene>
    <name evidence="2" type="ORF">DLAC_03708</name>
</gene>
<accession>A0A152A0N4</accession>
<evidence type="ECO:0000313" key="2">
    <source>
        <dbReference type="EMBL" id="KYQ99763.1"/>
    </source>
</evidence>
<dbReference type="EMBL" id="LODT01000020">
    <property type="protein sequence ID" value="KYQ99763.1"/>
    <property type="molecule type" value="Genomic_DNA"/>
</dbReference>
<feature type="compositionally biased region" description="Basic and acidic residues" evidence="1">
    <location>
        <begin position="19"/>
        <end position="34"/>
    </location>
</feature>
<feature type="compositionally biased region" description="Low complexity" evidence="1">
    <location>
        <begin position="146"/>
        <end position="169"/>
    </location>
</feature>
<feature type="region of interest" description="Disordered" evidence="1">
    <location>
        <begin position="1"/>
        <end position="34"/>
    </location>
</feature>
<feature type="compositionally biased region" description="Polar residues" evidence="1">
    <location>
        <begin position="1"/>
        <end position="18"/>
    </location>
</feature>
<dbReference type="SUPFAM" id="SSF63491">
    <property type="entry name" value="BAG domain"/>
    <property type="match status" value="1"/>
</dbReference>
<evidence type="ECO:0000313" key="3">
    <source>
        <dbReference type="Proteomes" id="UP000076078"/>
    </source>
</evidence>
<comment type="caution">
    <text evidence="2">The sequence shown here is derived from an EMBL/GenBank/DDBJ whole genome shotgun (WGS) entry which is preliminary data.</text>
</comment>
<reference evidence="2 3" key="1">
    <citation type="submission" date="2015-12" db="EMBL/GenBank/DDBJ databases">
        <title>Dictyostelia acquired genes for synthesis and detection of signals that induce cell-type specialization by lateral gene transfer from prokaryotes.</title>
        <authorList>
            <person name="Gloeckner G."/>
            <person name="Schaap P."/>
        </authorList>
    </citation>
    <scope>NUCLEOTIDE SEQUENCE [LARGE SCALE GENOMIC DNA]</scope>
    <source>
        <strain evidence="2 3">TK</strain>
    </source>
</reference>
<protein>
    <submittedName>
        <fullName evidence="2">Uncharacterized protein</fullName>
    </submittedName>
</protein>
<dbReference type="AlphaFoldDB" id="A0A152A0N4"/>
<dbReference type="OrthoDB" id="21307at2759"/>
<name>A0A152A0N4_TIELA</name>
<feature type="compositionally biased region" description="Polar residues" evidence="1">
    <location>
        <begin position="330"/>
        <end position="341"/>
    </location>
</feature>
<dbReference type="Proteomes" id="UP000076078">
    <property type="component" value="Unassembled WGS sequence"/>
</dbReference>
<organism evidence="2 3">
    <name type="scientific">Tieghemostelium lacteum</name>
    <name type="common">Slime mold</name>
    <name type="synonym">Dictyostelium lacteum</name>
    <dbReference type="NCBI Taxonomy" id="361077"/>
    <lineage>
        <taxon>Eukaryota</taxon>
        <taxon>Amoebozoa</taxon>
        <taxon>Evosea</taxon>
        <taxon>Eumycetozoa</taxon>
        <taxon>Dictyostelia</taxon>
        <taxon>Dictyosteliales</taxon>
        <taxon>Raperosteliaceae</taxon>
        <taxon>Tieghemostelium</taxon>
    </lineage>
</organism>
<dbReference type="Gene3D" id="1.20.58.120">
    <property type="entry name" value="BAG domain"/>
    <property type="match status" value="1"/>
</dbReference>
<keyword evidence="3" id="KW-1185">Reference proteome</keyword>
<evidence type="ECO:0000256" key="1">
    <source>
        <dbReference type="SAM" id="MobiDB-lite"/>
    </source>
</evidence>
<sequence>MSKSNKVNISTNSSTSSRDNVDNSVKKTFDDKLETTSGDDDLDKILSIIKECNYTLVNSITNTEEIQKEKEEVEDLVNNQVFNDEKRLKKLQYNVSFETENLMKTLMKLDSLIIVGHIKHSHKLKKERRKQKKTDFTYNNETEDISSNSSYTSNTSSFSSASSGSSGSSGEDVSPKFGPHKLRKYKKRLVNRIIRLVDYLDTLSADIKEIKLKYEKQVELNQKNDDDFNKSIPIMDGNNKHAGFRSQTVQKNPQPQQSQRNTYPYNHKTGKKSSPKTKSNNNNNLNRDIGNLNFLDDSNQFEYDDPNEYSDYSNYDNYTPTESPMERLNRYNTQQRPQQPNHYRHFQHNPFGRF</sequence>
<dbReference type="FunCoup" id="A0A152A0N4">
    <property type="interactions" value="425"/>
</dbReference>
<feature type="compositionally biased region" description="Low complexity" evidence="1">
    <location>
        <begin position="309"/>
        <end position="318"/>
    </location>
</feature>
<dbReference type="InParanoid" id="A0A152A0N4"/>
<feature type="compositionally biased region" description="Polar residues" evidence="1">
    <location>
        <begin position="245"/>
        <end position="264"/>
    </location>
</feature>